<dbReference type="GO" id="GO:0005737">
    <property type="term" value="C:cytoplasm"/>
    <property type="evidence" value="ECO:0007669"/>
    <property type="project" value="TreeGrafter"/>
</dbReference>
<evidence type="ECO:0000256" key="1">
    <source>
        <dbReference type="SAM" id="Phobius"/>
    </source>
</evidence>
<feature type="transmembrane region" description="Helical" evidence="1">
    <location>
        <begin position="367"/>
        <end position="388"/>
    </location>
</feature>
<proteinExistence type="predicted"/>
<evidence type="ECO:0000259" key="2">
    <source>
        <dbReference type="Pfam" id="PF13632"/>
    </source>
</evidence>
<dbReference type="Pfam" id="PF13632">
    <property type="entry name" value="Glyco_trans_2_3"/>
    <property type="match status" value="1"/>
</dbReference>
<keyword evidence="1" id="KW-0472">Membrane</keyword>
<dbReference type="Gene3D" id="3.90.550.10">
    <property type="entry name" value="Spore Coat Polysaccharide Biosynthesis Protein SpsA, Chain A"/>
    <property type="match status" value="1"/>
</dbReference>
<feature type="transmembrane region" description="Helical" evidence="1">
    <location>
        <begin position="437"/>
        <end position="457"/>
    </location>
</feature>
<dbReference type="AlphaFoldDB" id="A0A832ZYG4"/>
<organism evidence="3 4">
    <name type="scientific">Methanothermococcus okinawensis</name>
    <dbReference type="NCBI Taxonomy" id="155863"/>
    <lineage>
        <taxon>Archaea</taxon>
        <taxon>Methanobacteriati</taxon>
        <taxon>Methanobacteriota</taxon>
        <taxon>Methanomada group</taxon>
        <taxon>Methanococci</taxon>
        <taxon>Methanococcales</taxon>
        <taxon>Methanococcaceae</taxon>
        <taxon>Methanothermococcus</taxon>
    </lineage>
</organism>
<dbReference type="GO" id="GO:0019187">
    <property type="term" value="F:beta-1,4-mannosyltransferase activity"/>
    <property type="evidence" value="ECO:0007669"/>
    <property type="project" value="InterPro"/>
</dbReference>
<dbReference type="PANTHER" id="PTHR16779">
    <property type="entry name" value="BETA-1,4-MANNOSYLTRANSFERASE EGH"/>
    <property type="match status" value="1"/>
</dbReference>
<dbReference type="Proteomes" id="UP000623215">
    <property type="component" value="Unassembled WGS sequence"/>
</dbReference>
<dbReference type="InterPro" id="IPR027389">
    <property type="entry name" value="B_mannosylTrfase_Bre-3/Egh"/>
</dbReference>
<sequence length="473" mass="54902">MWRITTTVFWENYTLKRHNKLNCSRLEYIIFVVAGIGVSILFLHLGGYQFTPRSFLDGILINLKYVWLLYSPVAVVACLGLTIYRPEKGIVLKRCIQKEDYKVIFQIVTRGFNTEAVKRSVSSILYWAPKYLKSYEIWVITEEDVDKDFFESLKELNGEAEKKVKVIYVPRDYETPNNTKYKARALNYALELRRKMKYDLEKTWIYIMDEESIVGEDTILGIIDFIEKEGKKGKLAGQGIIVYSNFWGKNILTSLGDSIRAGDDLSRFRFQGEYGKVLIGVHGSHLLYRADVEDRIGWDFGEIRAEDALFGILINKYFNKAYGWLKGKLYEQSPFSVKDYIKQRRRWFWGILDIIVIRKDVGLIYKIIFLLHILSWLSTMPSITVAYINVLYPTPVPHPFLAVLFGFLKGTLVYTYWKGCQLNLHPLGKDSKWLRVVNILAIPVVAVIEGVAPWYALLTYKSSKNIGYEVIKK</sequence>
<keyword evidence="1" id="KW-1133">Transmembrane helix</keyword>
<dbReference type="PANTHER" id="PTHR16779:SF1">
    <property type="entry name" value="BETA-1,4-MANNOSYLTRANSFERASE EGH"/>
    <property type="match status" value="1"/>
</dbReference>
<feature type="domain" description="Glycosyltransferase 2-like" evidence="2">
    <location>
        <begin position="204"/>
        <end position="404"/>
    </location>
</feature>
<evidence type="ECO:0000313" key="4">
    <source>
        <dbReference type="Proteomes" id="UP000623215"/>
    </source>
</evidence>
<feature type="transmembrane region" description="Helical" evidence="1">
    <location>
        <begin position="26"/>
        <end position="45"/>
    </location>
</feature>
<reference evidence="3" key="1">
    <citation type="journal article" date="2020" name="ISME J.">
        <title>Gammaproteobacteria mediating utilization of methyl-, sulfur- and petroleum organic compounds in deep ocean hydrothermal plumes.</title>
        <authorList>
            <person name="Zhou Z."/>
            <person name="Liu Y."/>
            <person name="Pan J."/>
            <person name="Cron B.R."/>
            <person name="Toner B.M."/>
            <person name="Anantharaman K."/>
            <person name="Breier J.A."/>
            <person name="Dick G.J."/>
            <person name="Li M."/>
        </authorList>
    </citation>
    <scope>NUCLEOTIDE SEQUENCE</scope>
    <source>
        <strain evidence="3">SZUA-1534</strain>
    </source>
</reference>
<dbReference type="SUPFAM" id="SSF53448">
    <property type="entry name" value="Nucleotide-diphospho-sugar transferases"/>
    <property type="match status" value="1"/>
</dbReference>
<name>A0A832ZYG4_9EURY</name>
<dbReference type="InterPro" id="IPR029044">
    <property type="entry name" value="Nucleotide-diphossugar_trans"/>
</dbReference>
<comment type="caution">
    <text evidence="3">The sequence shown here is derived from an EMBL/GenBank/DDBJ whole genome shotgun (WGS) entry which is preliminary data.</text>
</comment>
<gene>
    <name evidence="3" type="ORF">EYH55_02910</name>
</gene>
<keyword evidence="1" id="KW-0812">Transmembrane</keyword>
<dbReference type="EMBL" id="DQVW01000053">
    <property type="protein sequence ID" value="HIQ32413.1"/>
    <property type="molecule type" value="Genomic_DNA"/>
</dbReference>
<accession>A0A832ZYG4</accession>
<feature type="transmembrane region" description="Helical" evidence="1">
    <location>
        <begin position="65"/>
        <end position="84"/>
    </location>
</feature>
<protein>
    <recommendedName>
        <fullName evidence="2">Glycosyltransferase 2-like domain-containing protein</fullName>
    </recommendedName>
</protein>
<feature type="transmembrane region" description="Helical" evidence="1">
    <location>
        <begin position="400"/>
        <end position="417"/>
    </location>
</feature>
<dbReference type="InterPro" id="IPR001173">
    <property type="entry name" value="Glyco_trans_2-like"/>
</dbReference>
<evidence type="ECO:0000313" key="3">
    <source>
        <dbReference type="EMBL" id="HIQ32413.1"/>
    </source>
</evidence>